<dbReference type="GO" id="GO:0070306">
    <property type="term" value="P:lens fiber cell differentiation"/>
    <property type="evidence" value="ECO:0007669"/>
    <property type="project" value="TreeGrafter"/>
</dbReference>
<dbReference type="AlphaFoldDB" id="A0A3Q4GUF4"/>
<dbReference type="Bgee" id="ENSNBRG00000005449">
    <property type="expression patterns" value="Expressed in camera-type eye and 3 other cell types or tissues"/>
</dbReference>
<dbReference type="Ensembl" id="ENSNBRT00000007467.1">
    <property type="protein sequence ID" value="ENSNBRP00000007262.1"/>
    <property type="gene ID" value="ENSNBRG00000005449.1"/>
</dbReference>
<dbReference type="Gene3D" id="2.30.30.140">
    <property type="match status" value="1"/>
</dbReference>
<dbReference type="GO" id="GO:0034587">
    <property type="term" value="P:piRNA processing"/>
    <property type="evidence" value="ECO:0007669"/>
    <property type="project" value="TreeGrafter"/>
</dbReference>
<evidence type="ECO:0000313" key="4">
    <source>
        <dbReference type="Proteomes" id="UP000261580"/>
    </source>
</evidence>
<dbReference type="GeneTree" id="ENSGT00890000139482"/>
<dbReference type="InterPro" id="IPR050621">
    <property type="entry name" value="Tudor_domain_containing"/>
</dbReference>
<name>A0A3Q4GUF4_NEOBR</name>
<dbReference type="InterPro" id="IPR041966">
    <property type="entry name" value="LOTUS-like"/>
</dbReference>
<reference evidence="3" key="2">
    <citation type="submission" date="2025-09" db="UniProtKB">
        <authorList>
            <consortium name="Ensembl"/>
        </authorList>
    </citation>
    <scope>IDENTIFICATION</scope>
</reference>
<dbReference type="Gene3D" id="3.30.420.610">
    <property type="entry name" value="LOTUS domain-like"/>
    <property type="match status" value="1"/>
</dbReference>
<protein>
    <submittedName>
        <fullName evidence="3">Tudor domain containing 7 b</fullName>
    </submittedName>
</protein>
<sequence length="334" mass="38230">NLNESFGSGKAKPYNPQLVQGHIREILAKYSNGFWVSKLPQMYRELYKQDLPTERAILYRRSSTGGGGGEDENCNRRNSSASEEELRVRKELGRRLSNQAVPPLQIPKEEYPSVLVVEATNTNGYILHLNALILNVLISPWTLVFSGNNMDVYVSLACHPGHFVLQPWGDMYRLVVLMGEMILYYNKTEEKPLNVEKNQVYAAKVENSWHRVLVKGVLNSGLVSVYELDYGKHELVSCTQLRPLIKEFRQLPFQGITAQLAGVKQRQWSEEASIVFRHHVEKKPMVAQLEAVQEATNPWERKLTVFLVDTSQEEKDTWVHDIMAEFADELTNEL</sequence>
<proteinExistence type="predicted"/>
<reference evidence="3" key="1">
    <citation type="submission" date="2025-08" db="UniProtKB">
        <authorList>
            <consortium name="Ensembl"/>
        </authorList>
    </citation>
    <scope>IDENTIFICATION</scope>
</reference>
<evidence type="ECO:0000256" key="1">
    <source>
        <dbReference type="SAM" id="MobiDB-lite"/>
    </source>
</evidence>
<dbReference type="Pfam" id="PF00567">
    <property type="entry name" value="TUDOR"/>
    <property type="match status" value="1"/>
</dbReference>
<dbReference type="InterPro" id="IPR035437">
    <property type="entry name" value="SNase_OB-fold_sf"/>
</dbReference>
<feature type="domain" description="Tudor" evidence="2">
    <location>
        <begin position="147"/>
        <end position="262"/>
    </location>
</feature>
<accession>A0A3Q4GUF4</accession>
<dbReference type="GO" id="GO:0002089">
    <property type="term" value="P:lens morphogenesis in camera-type eye"/>
    <property type="evidence" value="ECO:0007669"/>
    <property type="project" value="TreeGrafter"/>
</dbReference>
<dbReference type="SUPFAM" id="SSF63748">
    <property type="entry name" value="Tudor/PWWP/MBT"/>
    <property type="match status" value="1"/>
</dbReference>
<dbReference type="Gene3D" id="2.40.50.90">
    <property type="match status" value="1"/>
</dbReference>
<dbReference type="GO" id="GO:0007283">
    <property type="term" value="P:spermatogenesis"/>
    <property type="evidence" value="ECO:0007669"/>
    <property type="project" value="TreeGrafter"/>
</dbReference>
<evidence type="ECO:0000259" key="2">
    <source>
        <dbReference type="Pfam" id="PF00567"/>
    </source>
</evidence>
<evidence type="ECO:0000313" key="3">
    <source>
        <dbReference type="Ensembl" id="ENSNBRP00000007262.1"/>
    </source>
</evidence>
<dbReference type="PANTHER" id="PTHR22948:SF14">
    <property type="entry name" value="TUDOR DOMAIN-CONTAINING PROTEIN 7"/>
    <property type="match status" value="1"/>
</dbReference>
<dbReference type="Proteomes" id="UP000261580">
    <property type="component" value="Unassembled WGS sequence"/>
</dbReference>
<dbReference type="GO" id="GO:0030719">
    <property type="term" value="P:P granule organization"/>
    <property type="evidence" value="ECO:0007669"/>
    <property type="project" value="TreeGrafter"/>
</dbReference>
<dbReference type="PANTHER" id="PTHR22948">
    <property type="entry name" value="TUDOR DOMAIN CONTAINING PROTEIN"/>
    <property type="match status" value="1"/>
</dbReference>
<keyword evidence="4" id="KW-1185">Reference proteome</keyword>
<feature type="region of interest" description="Disordered" evidence="1">
    <location>
        <begin position="61"/>
        <end position="84"/>
    </location>
</feature>
<dbReference type="InterPro" id="IPR002999">
    <property type="entry name" value="Tudor"/>
</dbReference>
<dbReference type="GO" id="GO:0043186">
    <property type="term" value="C:P granule"/>
    <property type="evidence" value="ECO:0007669"/>
    <property type="project" value="TreeGrafter"/>
</dbReference>
<organism evidence="3 4">
    <name type="scientific">Neolamprologus brichardi</name>
    <name type="common">Fairy cichlid</name>
    <name type="synonym">Lamprologus brichardi</name>
    <dbReference type="NCBI Taxonomy" id="32507"/>
    <lineage>
        <taxon>Eukaryota</taxon>
        <taxon>Metazoa</taxon>
        <taxon>Chordata</taxon>
        <taxon>Craniata</taxon>
        <taxon>Vertebrata</taxon>
        <taxon>Euteleostomi</taxon>
        <taxon>Actinopterygii</taxon>
        <taxon>Neopterygii</taxon>
        <taxon>Teleostei</taxon>
        <taxon>Neoteleostei</taxon>
        <taxon>Acanthomorphata</taxon>
        <taxon>Ovalentaria</taxon>
        <taxon>Cichlomorphae</taxon>
        <taxon>Cichliformes</taxon>
        <taxon>Cichlidae</taxon>
        <taxon>African cichlids</taxon>
        <taxon>Pseudocrenilabrinae</taxon>
        <taxon>Lamprologini</taxon>
        <taxon>Neolamprologus</taxon>
    </lineage>
</organism>